<evidence type="ECO:0000256" key="1">
    <source>
        <dbReference type="HAMAP-Rule" id="MF_02232"/>
    </source>
</evidence>
<dbReference type="PROSITE" id="PS01276">
    <property type="entry name" value="PEPTIDASE_U32"/>
    <property type="match status" value="1"/>
</dbReference>
<keyword evidence="1" id="KW-0479">Metal-binding</keyword>
<name>A0A561XUD9_ACIDE</name>
<comment type="subunit">
    <text evidence="1">Forms a heterodimer with UbiV.</text>
</comment>
<dbReference type="GO" id="GO:0051539">
    <property type="term" value="F:4 iron, 4 sulfur cluster binding"/>
    <property type="evidence" value="ECO:0007669"/>
    <property type="project" value="UniProtKB-UniRule"/>
</dbReference>
<sequence length="353" mass="38798">MFVMEPLKSMEAVLPEAATPGLELVCPAGSLPALKAAVDHGANCVYLGLRDATNARNFAGLNFDEAAIAQGIGHAHARGCKVFMALNTYPQAANPGPWRSALDKAVDLGVDAVILADPGLMQYAVQHHPRLRLHLSVQGSATNYEAINFYREQFGIVRAVLPRVLSMEQVRQVIDRTPVEIEVFGFGSLCVMVEGRCALSSYATGESPNTHGVCSPPKAVRWVETPQGRESRLNGVLIDRYAPGENAGYPTLCKGRFDVGDDENYYAIEEPTSLNTLELLPQLLKMGVRAIKIEGRQRSPAYVAQVTQVWREAMDQCLAYPHRYAPKTRWMASLDQVAEGQQHTLGAYHRPWK</sequence>
<keyword evidence="1" id="KW-0831">Ubiquinone biosynthesis</keyword>
<proteinExistence type="inferred from homology"/>
<dbReference type="HAMAP" id="MF_02232">
    <property type="entry name" value="UbiU"/>
    <property type="match status" value="1"/>
</dbReference>
<dbReference type="InterPro" id="IPR001539">
    <property type="entry name" value="Peptidase_U32"/>
</dbReference>
<organism evidence="2 3">
    <name type="scientific">Acidovorax delafieldii</name>
    <name type="common">Pseudomonas delafieldii</name>
    <dbReference type="NCBI Taxonomy" id="47920"/>
    <lineage>
        <taxon>Bacteria</taxon>
        <taxon>Pseudomonadati</taxon>
        <taxon>Pseudomonadota</taxon>
        <taxon>Betaproteobacteria</taxon>
        <taxon>Burkholderiales</taxon>
        <taxon>Comamonadaceae</taxon>
        <taxon>Acidovorax</taxon>
    </lineage>
</organism>
<accession>A0A561XUD9</accession>
<evidence type="ECO:0000313" key="2">
    <source>
        <dbReference type="EMBL" id="TWG39722.1"/>
    </source>
</evidence>
<dbReference type="UniPathway" id="UPA00232"/>
<feature type="binding site" evidence="1">
    <location>
        <position position="190"/>
    </location>
    <ligand>
        <name>[4Fe-4S] cluster</name>
        <dbReference type="ChEBI" id="CHEBI:49883"/>
    </ligand>
</feature>
<comment type="similarity">
    <text evidence="1">Belongs to the peptidase U32 family. UbiU subfamily.</text>
</comment>
<feature type="binding site" evidence="1">
    <location>
        <position position="197"/>
    </location>
    <ligand>
        <name>[4Fe-4S] cluster</name>
        <dbReference type="ChEBI" id="CHEBI:49883"/>
    </ligand>
</feature>
<dbReference type="GO" id="GO:0006744">
    <property type="term" value="P:ubiquinone biosynthetic process"/>
    <property type="evidence" value="ECO:0007669"/>
    <property type="project" value="UniProtKB-UniRule"/>
</dbReference>
<comment type="cofactor">
    <cofactor evidence="1">
        <name>[4Fe-4S] cluster</name>
        <dbReference type="ChEBI" id="CHEBI:49883"/>
    </cofactor>
</comment>
<dbReference type="PANTHER" id="PTHR30217">
    <property type="entry name" value="PEPTIDASE U32 FAMILY"/>
    <property type="match status" value="1"/>
</dbReference>
<feature type="binding site" evidence="1">
    <location>
        <position position="214"/>
    </location>
    <ligand>
        <name>[4Fe-4S] cluster</name>
        <dbReference type="ChEBI" id="CHEBI:49883"/>
    </ligand>
</feature>
<comment type="caution">
    <text evidence="2">The sequence shown here is derived from an EMBL/GenBank/DDBJ whole genome shotgun (WGS) entry which is preliminary data.</text>
</comment>
<comment type="pathway">
    <text evidence="1">Cofactor biosynthesis; ubiquinone biosynthesis.</text>
</comment>
<dbReference type="EMBL" id="VJWE01000011">
    <property type="protein sequence ID" value="TWG39722.1"/>
    <property type="molecule type" value="Genomic_DNA"/>
</dbReference>
<gene>
    <name evidence="1" type="primary">ubiU</name>
    <name evidence="2" type="ORF">ATF69_1594</name>
</gene>
<keyword evidence="2" id="KW-0378">Hydrolase</keyword>
<keyword evidence="1" id="KW-0411">Iron-sulfur</keyword>
<comment type="function">
    <text evidence="1">Required for O(2)-independent ubiquinone (coenzyme Q) biosynthesis. Together with UbiV, is essential for the C6-hydroxylation reaction in the oxygen-independent ubiquinone biosynthesis pathway.</text>
</comment>
<dbReference type="GO" id="GO:0008233">
    <property type="term" value="F:peptidase activity"/>
    <property type="evidence" value="ECO:0007669"/>
    <property type="project" value="UniProtKB-KW"/>
</dbReference>
<dbReference type="Pfam" id="PF01136">
    <property type="entry name" value="Peptidase_U32"/>
    <property type="match status" value="1"/>
</dbReference>
<dbReference type="GO" id="GO:0046872">
    <property type="term" value="F:metal ion binding"/>
    <property type="evidence" value="ECO:0007669"/>
    <property type="project" value="UniProtKB-KW"/>
</dbReference>
<evidence type="ECO:0000313" key="3">
    <source>
        <dbReference type="Proteomes" id="UP000321485"/>
    </source>
</evidence>
<dbReference type="InterPro" id="IPR043692">
    <property type="entry name" value="UbiU"/>
</dbReference>
<reference evidence="2 3" key="1">
    <citation type="journal article" date="2015" name="Stand. Genomic Sci.">
        <title>Genomic Encyclopedia of Bacterial and Archaeal Type Strains, Phase III: the genomes of soil and plant-associated and newly described type strains.</title>
        <authorList>
            <person name="Whitman W.B."/>
            <person name="Woyke T."/>
            <person name="Klenk H.P."/>
            <person name="Zhou Y."/>
            <person name="Lilburn T.G."/>
            <person name="Beck B.J."/>
            <person name="De Vos P."/>
            <person name="Vandamme P."/>
            <person name="Eisen J.A."/>
            <person name="Garrity G."/>
            <person name="Hugenholtz P."/>
            <person name="Kyrpides N.C."/>
        </authorList>
    </citation>
    <scope>NUCLEOTIDE SEQUENCE [LARGE SCALE GENOMIC DNA]</scope>
    <source>
        <strain evidence="2 3">DSM 64</strain>
    </source>
</reference>
<protein>
    <recommendedName>
        <fullName evidence="1">Ubiquinone biosynthesis protein UbiU</fullName>
    </recommendedName>
</protein>
<dbReference type="InterPro" id="IPR051454">
    <property type="entry name" value="RNA/ubiquinone_mod_enzymes"/>
</dbReference>
<keyword evidence="2" id="KW-0645">Protease</keyword>
<feature type="binding site" evidence="1">
    <location>
        <position position="253"/>
    </location>
    <ligand>
        <name>[4Fe-4S] cluster</name>
        <dbReference type="ChEBI" id="CHEBI:49883"/>
    </ligand>
</feature>
<dbReference type="GO" id="GO:0006508">
    <property type="term" value="P:proteolysis"/>
    <property type="evidence" value="ECO:0007669"/>
    <property type="project" value="UniProtKB-KW"/>
</dbReference>
<dbReference type="Proteomes" id="UP000321485">
    <property type="component" value="Unassembled WGS sequence"/>
</dbReference>
<dbReference type="AlphaFoldDB" id="A0A561XUD9"/>
<keyword evidence="1" id="KW-0408">Iron</keyword>
<dbReference type="PANTHER" id="PTHR30217:SF3">
    <property type="entry name" value="UBIQUINONE BIOSYNTHESIS PROTEIN UBIU"/>
    <property type="match status" value="1"/>
</dbReference>
<keyword evidence="1" id="KW-0004">4Fe-4S</keyword>